<dbReference type="InterPro" id="IPR008511">
    <property type="entry name" value="ROH1-like"/>
</dbReference>
<evidence type="ECO:0000313" key="2">
    <source>
        <dbReference type="Proteomes" id="UP000594638"/>
    </source>
</evidence>
<accession>A0A8S0SH47</accession>
<dbReference type="Pfam" id="PF05633">
    <property type="entry name" value="ROH1-like"/>
    <property type="match status" value="1"/>
</dbReference>
<dbReference type="Gramene" id="OE9A097158T1">
    <property type="protein sequence ID" value="OE9A097158C1"/>
    <property type="gene ID" value="OE9A097158"/>
</dbReference>
<gene>
    <name evidence="1" type="ORF">OLEA9_A097158</name>
</gene>
<dbReference type="OrthoDB" id="1878996at2759"/>
<name>A0A8S0SH47_OLEEU</name>
<proteinExistence type="predicted"/>
<sequence>MEKVAQSQVDFADSFQYSLEEEKAADIVMEVEELAEICRKMKEGLVPLQQLVREVFHRIVRSRAEVHEFVDEAGKLSTPIPY</sequence>
<organism evidence="1 2">
    <name type="scientific">Olea europaea subsp. europaea</name>
    <dbReference type="NCBI Taxonomy" id="158383"/>
    <lineage>
        <taxon>Eukaryota</taxon>
        <taxon>Viridiplantae</taxon>
        <taxon>Streptophyta</taxon>
        <taxon>Embryophyta</taxon>
        <taxon>Tracheophyta</taxon>
        <taxon>Spermatophyta</taxon>
        <taxon>Magnoliopsida</taxon>
        <taxon>eudicotyledons</taxon>
        <taxon>Gunneridae</taxon>
        <taxon>Pentapetalae</taxon>
        <taxon>asterids</taxon>
        <taxon>lamiids</taxon>
        <taxon>Lamiales</taxon>
        <taxon>Oleaceae</taxon>
        <taxon>Oleeae</taxon>
        <taxon>Olea</taxon>
    </lineage>
</organism>
<dbReference type="EMBL" id="CACTIH010005436">
    <property type="protein sequence ID" value="CAA2992402.1"/>
    <property type="molecule type" value="Genomic_DNA"/>
</dbReference>
<dbReference type="AlphaFoldDB" id="A0A8S0SH47"/>
<keyword evidence="2" id="KW-1185">Reference proteome</keyword>
<protein>
    <submittedName>
        <fullName evidence="1">Exocyst subunit Exo70-interacting Roh1, partial</fullName>
    </submittedName>
</protein>
<dbReference type="Proteomes" id="UP000594638">
    <property type="component" value="Unassembled WGS sequence"/>
</dbReference>
<reference evidence="1 2" key="1">
    <citation type="submission" date="2019-12" db="EMBL/GenBank/DDBJ databases">
        <authorList>
            <person name="Alioto T."/>
            <person name="Alioto T."/>
            <person name="Gomez Garrido J."/>
        </authorList>
    </citation>
    <scope>NUCLEOTIDE SEQUENCE [LARGE SCALE GENOMIC DNA]</scope>
</reference>
<evidence type="ECO:0000313" key="1">
    <source>
        <dbReference type="EMBL" id="CAA2992402.1"/>
    </source>
</evidence>
<comment type="caution">
    <text evidence="1">The sequence shown here is derived from an EMBL/GenBank/DDBJ whole genome shotgun (WGS) entry which is preliminary data.</text>
</comment>